<dbReference type="PANTHER" id="PTHR47935">
    <property type="entry name" value="PENTATRICOPEPTIDE REPEAT-CONTAINING PROTEIN MRL1, CHLOROPLASTIC"/>
    <property type="match status" value="1"/>
</dbReference>
<dbReference type="Proteomes" id="UP001438707">
    <property type="component" value="Unassembled WGS sequence"/>
</dbReference>
<feature type="compositionally biased region" description="Basic residues" evidence="3">
    <location>
        <begin position="123"/>
        <end position="140"/>
    </location>
</feature>
<evidence type="ECO:0008006" key="6">
    <source>
        <dbReference type="Google" id="ProtNLM"/>
    </source>
</evidence>
<feature type="repeat" description="PPR" evidence="2">
    <location>
        <begin position="563"/>
        <end position="597"/>
    </location>
</feature>
<feature type="repeat" description="PPR" evidence="2">
    <location>
        <begin position="268"/>
        <end position="302"/>
    </location>
</feature>
<evidence type="ECO:0000256" key="1">
    <source>
        <dbReference type="ARBA" id="ARBA00022737"/>
    </source>
</evidence>
<feature type="repeat" description="PPR" evidence="2">
    <location>
        <begin position="386"/>
        <end position="420"/>
    </location>
</feature>
<dbReference type="InterPro" id="IPR053303">
    <property type="entry name" value="Chloroplast_PPR"/>
</dbReference>
<feature type="repeat" description="PPR" evidence="2">
    <location>
        <begin position="458"/>
        <end position="492"/>
    </location>
</feature>
<dbReference type="InterPro" id="IPR011990">
    <property type="entry name" value="TPR-like_helical_dom_sf"/>
</dbReference>
<dbReference type="PANTHER" id="PTHR47935:SF1">
    <property type="entry name" value="PENTATRICOPEPTIDE REPEAT-CONTAINING PROTEIN MRL1, CHLOROPLASTIC"/>
    <property type="match status" value="1"/>
</dbReference>
<keyword evidence="5" id="KW-1185">Reference proteome</keyword>
<evidence type="ECO:0000256" key="2">
    <source>
        <dbReference type="PROSITE-ProRule" id="PRU00708"/>
    </source>
</evidence>
<reference evidence="4 5" key="1">
    <citation type="journal article" date="2024" name="Nat. Commun.">
        <title>Phylogenomics reveals the evolutionary origins of lichenization in chlorophyte algae.</title>
        <authorList>
            <person name="Puginier C."/>
            <person name="Libourel C."/>
            <person name="Otte J."/>
            <person name="Skaloud P."/>
            <person name="Haon M."/>
            <person name="Grisel S."/>
            <person name="Petersen M."/>
            <person name="Berrin J.G."/>
            <person name="Delaux P.M."/>
            <person name="Dal Grande F."/>
            <person name="Keller J."/>
        </authorList>
    </citation>
    <scope>NUCLEOTIDE SEQUENCE [LARGE SCALE GENOMIC DNA]</scope>
    <source>
        <strain evidence="4 5">SAG 2145</strain>
    </source>
</reference>
<dbReference type="Pfam" id="PF13041">
    <property type="entry name" value="PPR_2"/>
    <property type="match status" value="2"/>
</dbReference>
<evidence type="ECO:0000256" key="3">
    <source>
        <dbReference type="SAM" id="MobiDB-lite"/>
    </source>
</evidence>
<gene>
    <name evidence="4" type="ORF">WJX74_007247</name>
</gene>
<name>A0AAW1SA53_9CHLO</name>
<feature type="compositionally biased region" description="Polar residues" evidence="3">
    <location>
        <begin position="55"/>
        <end position="79"/>
    </location>
</feature>
<dbReference type="Gene3D" id="1.25.40.10">
    <property type="entry name" value="Tetratricopeptide repeat domain"/>
    <property type="match status" value="3"/>
</dbReference>
<keyword evidence="1" id="KW-0677">Repeat</keyword>
<feature type="repeat" description="PPR" evidence="2">
    <location>
        <begin position="351"/>
        <end position="385"/>
    </location>
</feature>
<dbReference type="NCBIfam" id="TIGR00756">
    <property type="entry name" value="PPR"/>
    <property type="match status" value="4"/>
</dbReference>
<comment type="caution">
    <text evidence="4">The sequence shown here is derived from an EMBL/GenBank/DDBJ whole genome shotgun (WGS) entry which is preliminary data.</text>
</comment>
<sequence length="948" mass="103976">MDARTYSTRALRLLSCREVSQVIRPRASLDSHKPSESSKAAVSRLTATPARRKGSQTLHSKQSSHQPLNLPSASKTSDNLVSALRERLTEQAQQDEHACTPEHLLAPVQQSDGSVSGSGRLHQTVRRSSPHHHQQHQQRRYLKVDVENLSQDPLHGLDSKTSDAFELLTRYSDLAKIGFLDSALKVVQAAVEADRKDVLGRLWHKEFLRAAADLKASKHALHYVQLLPAHFTDARVYNMVVTACIAACDLPAALEAAEHLRASDRKLDTILYTNLITACAAAADASKAFQLYEEMKAAGIDTERQVYGALIHACSREIQHMRPINRRLQLVLLERAATIFNDMEKARIMPDSVIWNAFIAAAGRAGQLQRAFDALNRMQMSGCKPNVHTYSSLIDACSRAAEQDLAIRVYHKAMMDGVCQNLLVYTAAISACRSPQHADLKMAMKIYKDLRRNGVQADSKLYAVLMNVASAARQPQVARDLHSEMQSSGLRPSRETVSAMVLVHLENGDFEGAKRVFQGASAHSLQPHMHAFNALINSCASNHRFGDAVSFVKELVGAGLTPDNYTYSAILNCCQRAKEPEVAFSVLRAMKQSGLAMDEATCFIMLRLCYNQQQLEDKHDATGSSAASPSYPASGIYSAAGKVLLEALSPGSSSRSMDFQQDNTNWRTRGLAVYRDFLSYGNSPPLRVLDRLLASLRLPFATASPTIVHQSPPRLVGVGSLNHETGGCPLEVRVQGATQSFDTRALTIVDEAIGMGVLPNLPVFRSTEAELCIDLRPFPAAVAEVYLLAVLRNLHRACDPRQQASPGFKLLVPPYTHEKVLFPSYASHDHQGLGRHRDAAEKLASALFQGMQMPDSGKELLGAATTGLGVAAMLKRVLLKADVDPAAGTLTIRPEEAVKWLRLTRGAGHTALRSKGSGPKFFKSIDSQRMRIRLGMVQGTPSKPHIRF</sequence>
<dbReference type="PROSITE" id="PS51375">
    <property type="entry name" value="PPR"/>
    <property type="match status" value="6"/>
</dbReference>
<feature type="compositionally biased region" description="Low complexity" evidence="3">
    <location>
        <begin position="109"/>
        <end position="119"/>
    </location>
</feature>
<dbReference type="Pfam" id="PF13812">
    <property type="entry name" value="PPR_3"/>
    <property type="match status" value="1"/>
</dbReference>
<dbReference type="AlphaFoldDB" id="A0AAW1SA53"/>
<feature type="region of interest" description="Disordered" evidence="3">
    <location>
        <begin position="109"/>
        <end position="140"/>
    </location>
</feature>
<feature type="compositionally biased region" description="Basic and acidic residues" evidence="3">
    <location>
        <begin position="27"/>
        <end position="36"/>
    </location>
</feature>
<dbReference type="InterPro" id="IPR002885">
    <property type="entry name" value="PPR_rpt"/>
</dbReference>
<evidence type="ECO:0000313" key="5">
    <source>
        <dbReference type="Proteomes" id="UP001438707"/>
    </source>
</evidence>
<feature type="repeat" description="PPR" evidence="2">
    <location>
        <begin position="528"/>
        <end position="562"/>
    </location>
</feature>
<dbReference type="EMBL" id="JALJOS010000002">
    <property type="protein sequence ID" value="KAK9843119.1"/>
    <property type="molecule type" value="Genomic_DNA"/>
</dbReference>
<feature type="region of interest" description="Disordered" evidence="3">
    <location>
        <begin position="25"/>
        <end position="79"/>
    </location>
</feature>
<accession>A0AAW1SA53</accession>
<evidence type="ECO:0000313" key="4">
    <source>
        <dbReference type="EMBL" id="KAK9843119.1"/>
    </source>
</evidence>
<proteinExistence type="predicted"/>
<protein>
    <recommendedName>
        <fullName evidence="6">Pentacotripeptide-repeat region of PRORP domain-containing protein</fullName>
    </recommendedName>
</protein>
<organism evidence="4 5">
    <name type="scientific">Apatococcus lobatus</name>
    <dbReference type="NCBI Taxonomy" id="904363"/>
    <lineage>
        <taxon>Eukaryota</taxon>
        <taxon>Viridiplantae</taxon>
        <taxon>Chlorophyta</taxon>
        <taxon>core chlorophytes</taxon>
        <taxon>Trebouxiophyceae</taxon>
        <taxon>Chlorellales</taxon>
        <taxon>Chlorellaceae</taxon>
        <taxon>Apatococcus</taxon>
    </lineage>
</organism>